<dbReference type="AlphaFoldDB" id="A0A8K0XLT2"/>
<name>A0A8K0XLT2_9AGAR</name>
<keyword evidence="2" id="KW-0812">Transmembrane</keyword>
<evidence type="ECO:0000256" key="1">
    <source>
        <dbReference type="SAM" id="MobiDB-lite"/>
    </source>
</evidence>
<keyword evidence="4" id="KW-1185">Reference proteome</keyword>
<feature type="compositionally biased region" description="Low complexity" evidence="1">
    <location>
        <begin position="53"/>
        <end position="70"/>
    </location>
</feature>
<gene>
    <name evidence="3" type="ORF">BXZ70DRAFT_951943</name>
</gene>
<dbReference type="EMBL" id="JAEVFJ010000034">
    <property type="protein sequence ID" value="KAH8091757.1"/>
    <property type="molecule type" value="Genomic_DNA"/>
</dbReference>
<accession>A0A8K0XLT2</accession>
<proteinExistence type="predicted"/>
<organism evidence="3 4">
    <name type="scientific">Cristinia sonorae</name>
    <dbReference type="NCBI Taxonomy" id="1940300"/>
    <lineage>
        <taxon>Eukaryota</taxon>
        <taxon>Fungi</taxon>
        <taxon>Dikarya</taxon>
        <taxon>Basidiomycota</taxon>
        <taxon>Agaricomycotina</taxon>
        <taxon>Agaricomycetes</taxon>
        <taxon>Agaricomycetidae</taxon>
        <taxon>Agaricales</taxon>
        <taxon>Pleurotineae</taxon>
        <taxon>Stephanosporaceae</taxon>
        <taxon>Cristinia</taxon>
    </lineage>
</organism>
<keyword evidence="2" id="KW-0472">Membrane</keyword>
<comment type="caution">
    <text evidence="3">The sequence shown here is derived from an EMBL/GenBank/DDBJ whole genome shotgun (WGS) entry which is preliminary data.</text>
</comment>
<keyword evidence="2" id="KW-1133">Transmembrane helix</keyword>
<evidence type="ECO:0000313" key="4">
    <source>
        <dbReference type="Proteomes" id="UP000813824"/>
    </source>
</evidence>
<feature type="transmembrane region" description="Helical" evidence="2">
    <location>
        <begin position="84"/>
        <end position="106"/>
    </location>
</feature>
<reference evidence="3" key="1">
    <citation type="journal article" date="2021" name="New Phytol.">
        <title>Evolutionary innovations through gain and loss of genes in the ectomycorrhizal Boletales.</title>
        <authorList>
            <person name="Wu G."/>
            <person name="Miyauchi S."/>
            <person name="Morin E."/>
            <person name="Kuo A."/>
            <person name="Drula E."/>
            <person name="Varga T."/>
            <person name="Kohler A."/>
            <person name="Feng B."/>
            <person name="Cao Y."/>
            <person name="Lipzen A."/>
            <person name="Daum C."/>
            <person name="Hundley H."/>
            <person name="Pangilinan J."/>
            <person name="Johnson J."/>
            <person name="Barry K."/>
            <person name="LaButti K."/>
            <person name="Ng V."/>
            <person name="Ahrendt S."/>
            <person name="Min B."/>
            <person name="Choi I.G."/>
            <person name="Park H."/>
            <person name="Plett J.M."/>
            <person name="Magnuson J."/>
            <person name="Spatafora J.W."/>
            <person name="Nagy L.G."/>
            <person name="Henrissat B."/>
            <person name="Grigoriev I.V."/>
            <person name="Yang Z.L."/>
            <person name="Xu J."/>
            <person name="Martin F.M."/>
        </authorList>
    </citation>
    <scope>NUCLEOTIDE SEQUENCE</scope>
    <source>
        <strain evidence="3">KKN 215</strain>
    </source>
</reference>
<evidence type="ECO:0000256" key="2">
    <source>
        <dbReference type="SAM" id="Phobius"/>
    </source>
</evidence>
<feature type="region of interest" description="Disordered" evidence="1">
    <location>
        <begin position="53"/>
        <end position="77"/>
    </location>
</feature>
<evidence type="ECO:0000313" key="3">
    <source>
        <dbReference type="EMBL" id="KAH8091757.1"/>
    </source>
</evidence>
<feature type="region of interest" description="Disordered" evidence="1">
    <location>
        <begin position="255"/>
        <end position="283"/>
    </location>
</feature>
<dbReference type="Proteomes" id="UP000813824">
    <property type="component" value="Unassembled WGS sequence"/>
</dbReference>
<protein>
    <submittedName>
        <fullName evidence="3">Uncharacterized protein</fullName>
    </submittedName>
</protein>
<sequence>MRRVFLRRLTALISGRQRVKSGVKGPPSAGGIERRVPADLAEAALLSGVLATPHPVSSPPSSLSTKTPPSQKQTRRGRARAADFLWRPVSGFVCVFASGLCVGLRADLRGESRKFVPGKIPGPSCELFTRAYWLITLRLLLLCLSLLPELRSLSIYGVRKPPCCWVNHRLRRRFRLTIPAWINGHFLARSKGYQRLQNASDVLSRRSCLLIASKNPQSPLPSRSGLYGVPAAHYQPSTPQPFFLLRPPTDRSLKESLRTLSRPRLKPRPPVATLPFRTSSRPY</sequence>